<dbReference type="Gene3D" id="3.30.2070.10">
    <property type="entry name" value="Formate dehydrogenase/DMSO reductase"/>
    <property type="match status" value="1"/>
</dbReference>
<comment type="similarity">
    <text evidence="2">Belongs to the prokaryotic molybdopterin-containing oxidoreductase family.</text>
</comment>
<evidence type="ECO:0000256" key="2">
    <source>
        <dbReference type="ARBA" id="ARBA00010312"/>
    </source>
</evidence>
<dbReference type="EMBL" id="CP124755">
    <property type="protein sequence ID" value="WGZ91347.1"/>
    <property type="molecule type" value="Genomic_DNA"/>
</dbReference>
<dbReference type="CDD" id="cd02786">
    <property type="entry name" value="MopB_CT_3"/>
    <property type="match status" value="1"/>
</dbReference>
<gene>
    <name evidence="9" type="ORF">QJT80_02480</name>
</gene>
<dbReference type="PANTHER" id="PTHR43742:SF6">
    <property type="entry name" value="OXIDOREDUCTASE YYAE-RELATED"/>
    <property type="match status" value="1"/>
</dbReference>
<dbReference type="Gene3D" id="3.40.228.10">
    <property type="entry name" value="Dimethylsulfoxide Reductase, domain 2"/>
    <property type="match status" value="1"/>
</dbReference>
<evidence type="ECO:0000256" key="4">
    <source>
        <dbReference type="ARBA" id="ARBA00022723"/>
    </source>
</evidence>
<dbReference type="Pfam" id="PF04879">
    <property type="entry name" value="Molybdop_Fe4S4"/>
    <property type="match status" value="1"/>
</dbReference>
<dbReference type="PANTHER" id="PTHR43742">
    <property type="entry name" value="TRIMETHYLAMINE-N-OXIDE REDUCTASE"/>
    <property type="match status" value="1"/>
</dbReference>
<dbReference type="Gene3D" id="2.40.40.20">
    <property type="match status" value="1"/>
</dbReference>
<evidence type="ECO:0000259" key="8">
    <source>
        <dbReference type="SMART" id="SM00926"/>
    </source>
</evidence>
<dbReference type="Gene3D" id="3.40.50.740">
    <property type="match status" value="1"/>
</dbReference>
<evidence type="ECO:0000256" key="3">
    <source>
        <dbReference type="ARBA" id="ARBA00022505"/>
    </source>
</evidence>
<dbReference type="InterPro" id="IPR009010">
    <property type="entry name" value="Asp_de-COase-like_dom_sf"/>
</dbReference>
<comment type="cofactor">
    <cofactor evidence="1">
        <name>Mo-bis(molybdopterin guanine dinucleotide)</name>
        <dbReference type="ChEBI" id="CHEBI:60539"/>
    </cofactor>
</comment>
<evidence type="ECO:0000256" key="7">
    <source>
        <dbReference type="ARBA" id="ARBA00023014"/>
    </source>
</evidence>
<dbReference type="SUPFAM" id="SSF50692">
    <property type="entry name" value="ADC-like"/>
    <property type="match status" value="1"/>
</dbReference>
<dbReference type="SMART" id="SM00926">
    <property type="entry name" value="Molybdop_Fe4S4"/>
    <property type="match status" value="1"/>
</dbReference>
<dbReference type="SUPFAM" id="SSF53706">
    <property type="entry name" value="Formate dehydrogenase/DMSO reductase, domains 1-3"/>
    <property type="match status" value="1"/>
</dbReference>
<dbReference type="CDD" id="cd02766">
    <property type="entry name" value="MopB_3"/>
    <property type="match status" value="1"/>
</dbReference>
<dbReference type="InterPro" id="IPR006655">
    <property type="entry name" value="Mopterin_OxRdtase_prok_CS"/>
</dbReference>
<name>A0AA95H5M6_9GAMM</name>
<dbReference type="Gene3D" id="2.20.25.90">
    <property type="entry name" value="ADC-like domains"/>
    <property type="match status" value="1"/>
</dbReference>
<dbReference type="PROSITE" id="PS00490">
    <property type="entry name" value="MOLYBDOPTERIN_PROK_2"/>
    <property type="match status" value="1"/>
</dbReference>
<dbReference type="InterPro" id="IPR050612">
    <property type="entry name" value="Prok_Mopterin_Oxidored"/>
</dbReference>
<evidence type="ECO:0000313" key="9">
    <source>
        <dbReference type="EMBL" id="WGZ91347.1"/>
    </source>
</evidence>
<dbReference type="GO" id="GO:0043546">
    <property type="term" value="F:molybdopterin cofactor binding"/>
    <property type="evidence" value="ECO:0007669"/>
    <property type="project" value="InterPro"/>
</dbReference>
<reference evidence="9" key="1">
    <citation type="journal article" date="2023" name="Int. J. Mol. Sci.">
        <title>Metagenomics Revealed a New Genus 'Candidatus Thiocaldithrix dubininis' gen. nov., sp. nov. and a New Species 'Candidatus Thiothrix putei' sp. nov. in the Family Thiotrichaceae, Some Members of Which Have Traits of Both Na+- and H+-Motive Energetics.</title>
        <authorList>
            <person name="Ravin N.V."/>
            <person name="Muntyan M.S."/>
            <person name="Smolyakov D.D."/>
            <person name="Rudenko T.S."/>
            <person name="Beletsky A.V."/>
            <person name="Mardanov A.V."/>
            <person name="Grabovich M.Y."/>
        </authorList>
    </citation>
    <scope>NUCLEOTIDE SEQUENCE</scope>
    <source>
        <strain evidence="9">GKL-01</strain>
    </source>
</reference>
<feature type="domain" description="4Fe-4S Mo/W bis-MGD-type" evidence="8">
    <location>
        <begin position="1"/>
        <end position="57"/>
    </location>
</feature>
<dbReference type="Proteomes" id="UP001300672">
    <property type="component" value="Chromosome"/>
</dbReference>
<evidence type="ECO:0000256" key="6">
    <source>
        <dbReference type="ARBA" id="ARBA00023004"/>
    </source>
</evidence>
<dbReference type="KEGG" id="tdu:QJT80_02480"/>
<dbReference type="AlphaFoldDB" id="A0AA95H5M6"/>
<dbReference type="GO" id="GO:0016491">
    <property type="term" value="F:oxidoreductase activity"/>
    <property type="evidence" value="ECO:0007669"/>
    <property type="project" value="UniProtKB-KW"/>
</dbReference>
<keyword evidence="3" id="KW-0500">Molybdenum</keyword>
<dbReference type="GO" id="GO:0051536">
    <property type="term" value="F:iron-sulfur cluster binding"/>
    <property type="evidence" value="ECO:0007669"/>
    <property type="project" value="UniProtKB-KW"/>
</dbReference>
<keyword evidence="7" id="KW-0411">Iron-sulfur</keyword>
<dbReference type="Pfam" id="PF00384">
    <property type="entry name" value="Molybdopterin"/>
    <property type="match status" value="1"/>
</dbReference>
<dbReference type="InterPro" id="IPR006656">
    <property type="entry name" value="Mopterin_OxRdtase"/>
</dbReference>
<sequence length="682" mass="74742">MQTVHVVCPHDCPDTCSMLVTVNEQGRAIHIEGNPQHPPTAGVLCTKVSRYLERTYHPERLLYPLKRIGNKGSGQFQRISWDEALETIATKLNEIRQRNPQAILPCSYGGTMGKVQQEGMAARFFNRIGASFLDRTVCASAGGAALKASMGAGVSADLEQVEHAKVILIWGSNPIVTGVHFWRRAQMAQRQGAILIAIDPHRSLTAQKCQQHIAILPGTDGALALSLLHVLIRDGLIDHAYIQAYTNGFAAVAKRAQAYPPTEAAEICGITAQEIENLAQLLGKTAMQDQQPVLVKLGYGMQRVRGGGNAVRAAIAIPTVLGAWRHKAGGLIMSTSGFFPFNTPALERPELRRHPARTINLSQLGNALLQDGDDKIEALIVYNCNPVAILPDSAKVAAGFAREDLFTVVLEHFQTDSADYADIILPATTQLEHSDIHRAYGHNYIQLSQQAIQPLGECKPNSEIFRLIAARMGLTDTALQEDDASLMQQVFDWQHPHTQTMQWVTLQYQGWQRLAVPDAPFAQGNFPTHSGKFEFVAAELGEYAIPDFLPPHESALNQPKLAQRYPLQFISPPARHFLNSSFVNVTSLHSKTPEPTVELNPDDAALRGIENGQTVTIKNDRGSFTALAVITDNVRQGVVVAPSIWWKKLSKDGKNCNEIASQALTDLGAAATYYDCLVEVYN</sequence>
<evidence type="ECO:0000256" key="5">
    <source>
        <dbReference type="ARBA" id="ARBA00023002"/>
    </source>
</evidence>
<dbReference type="InterPro" id="IPR006657">
    <property type="entry name" value="MoPterin_dinucl-bd_dom"/>
</dbReference>
<keyword evidence="6" id="KW-0408">Iron</keyword>
<dbReference type="PROSITE" id="PS00932">
    <property type="entry name" value="MOLYBDOPTERIN_PROK_3"/>
    <property type="match status" value="1"/>
</dbReference>
<evidence type="ECO:0000256" key="1">
    <source>
        <dbReference type="ARBA" id="ARBA00001942"/>
    </source>
</evidence>
<dbReference type="InterPro" id="IPR006963">
    <property type="entry name" value="Mopterin_OxRdtase_4Fe-4S_dom"/>
</dbReference>
<reference evidence="9" key="2">
    <citation type="submission" date="2023-04" db="EMBL/GenBank/DDBJ databases">
        <authorList>
            <person name="Beletskiy A.V."/>
            <person name="Mardanov A.V."/>
            <person name="Ravin N.V."/>
        </authorList>
    </citation>
    <scope>NUCLEOTIDE SEQUENCE</scope>
    <source>
        <strain evidence="9">GKL-01</strain>
    </source>
</reference>
<dbReference type="GO" id="GO:0046872">
    <property type="term" value="F:metal ion binding"/>
    <property type="evidence" value="ECO:0007669"/>
    <property type="project" value="UniProtKB-KW"/>
</dbReference>
<dbReference type="InterPro" id="IPR037920">
    <property type="entry name" value="YoaE_C"/>
</dbReference>
<organism evidence="9">
    <name type="scientific">Candidatus Thiocaldithrix dubininis</name>
    <dbReference type="NCBI Taxonomy" id="3080823"/>
    <lineage>
        <taxon>Bacteria</taxon>
        <taxon>Pseudomonadati</taxon>
        <taxon>Pseudomonadota</taxon>
        <taxon>Gammaproteobacteria</taxon>
        <taxon>Thiotrichales</taxon>
        <taxon>Thiotrichaceae</taxon>
        <taxon>Candidatus Thiocaldithrix</taxon>
    </lineage>
</organism>
<protein>
    <submittedName>
        <fullName evidence="9">Molybdopterin oxidoreductase family protein</fullName>
    </submittedName>
</protein>
<keyword evidence="5" id="KW-0560">Oxidoreductase</keyword>
<dbReference type="Pfam" id="PF01568">
    <property type="entry name" value="Molydop_binding"/>
    <property type="match status" value="1"/>
</dbReference>
<accession>A0AA95H5M6</accession>
<keyword evidence="4" id="KW-0479">Metal-binding</keyword>
<proteinExistence type="inferred from homology"/>